<organism evidence="7 8">
    <name type="scientific">Ceratodon purpureus</name>
    <name type="common">Fire moss</name>
    <name type="synonym">Dicranum purpureum</name>
    <dbReference type="NCBI Taxonomy" id="3225"/>
    <lineage>
        <taxon>Eukaryota</taxon>
        <taxon>Viridiplantae</taxon>
        <taxon>Streptophyta</taxon>
        <taxon>Embryophyta</taxon>
        <taxon>Bryophyta</taxon>
        <taxon>Bryophytina</taxon>
        <taxon>Bryopsida</taxon>
        <taxon>Dicranidae</taxon>
        <taxon>Pseudoditrichales</taxon>
        <taxon>Ditrichaceae</taxon>
        <taxon>Ceratodon</taxon>
    </lineage>
</organism>
<dbReference type="Proteomes" id="UP000822688">
    <property type="component" value="Chromosome 9"/>
</dbReference>
<keyword evidence="8" id="KW-1185">Reference proteome</keyword>
<feature type="domain" description="Aminotransferase class I/classII large" evidence="6">
    <location>
        <begin position="90"/>
        <end position="442"/>
    </location>
</feature>
<dbReference type="PANTHER" id="PTHR43807:SF20">
    <property type="entry name" value="FI04487P"/>
    <property type="match status" value="1"/>
</dbReference>
<dbReference type="GO" id="GO:0016212">
    <property type="term" value="F:kynurenine-oxoglutarate transaminase activity"/>
    <property type="evidence" value="ECO:0007669"/>
    <property type="project" value="TreeGrafter"/>
</dbReference>
<evidence type="ECO:0000259" key="6">
    <source>
        <dbReference type="Pfam" id="PF00155"/>
    </source>
</evidence>
<evidence type="ECO:0000256" key="4">
    <source>
        <dbReference type="ARBA" id="ARBA00022898"/>
    </source>
</evidence>
<dbReference type="Pfam" id="PF00155">
    <property type="entry name" value="Aminotran_1_2"/>
    <property type="match status" value="1"/>
</dbReference>
<keyword evidence="2" id="KW-0032">Aminotransferase</keyword>
<feature type="region of interest" description="Disordered" evidence="5">
    <location>
        <begin position="32"/>
        <end position="62"/>
    </location>
</feature>
<dbReference type="SUPFAM" id="SSF53383">
    <property type="entry name" value="PLP-dependent transferases"/>
    <property type="match status" value="1"/>
</dbReference>
<evidence type="ECO:0000256" key="5">
    <source>
        <dbReference type="SAM" id="MobiDB-lite"/>
    </source>
</evidence>
<feature type="compositionally biased region" description="Pro residues" evidence="5">
    <location>
        <begin position="52"/>
        <end position="62"/>
    </location>
</feature>
<dbReference type="CDD" id="cd00609">
    <property type="entry name" value="AAT_like"/>
    <property type="match status" value="1"/>
</dbReference>
<evidence type="ECO:0000313" key="8">
    <source>
        <dbReference type="Proteomes" id="UP000822688"/>
    </source>
</evidence>
<keyword evidence="4" id="KW-0663">Pyridoxal phosphate</keyword>
<comment type="caution">
    <text evidence="7">The sequence shown here is derived from an EMBL/GenBank/DDBJ whole genome shotgun (WGS) entry which is preliminary data.</text>
</comment>
<sequence>MPGLAPLPPCLLATVQPRLPFLRTSPSRPALAMASVSSSTTTNTNGVAQEPVPAPSQTPSPPKIQVAKRLEQFKTTIFTEISILALKHKAINLGQGFPNFDGPDFVKNAAIEAIKDGGKNQYARGFGVPQLNAAIAESFKKESGITVNPDTEVTVTSGCTEAIAATMLGLVNPGDEVILFEPFYDSYLATVSMTGATIKTVTLRAPHFAVPEDELRAAFSSKTRAILVNTPHNPTGKVFSRKELELVASLCKEHDALAFADEVYNKLVFKGEHVSLASLDGMYERTVTMNSLGKTFSLTGWKIGWAVAPPHLTWGLRLAHSYLTFATATPFQWAAVEALRAPDSFYTDLIKDYSLKRDILVEGLKSVGFEVYEPEGTYFVMVDHTPFGFENDVAFCKYLIEEVGIAAIPPSVFYRNPEDGKNLIRFAFCKDEQTLRDAVEKLKSKLKRPAVTSSSS</sequence>
<comment type="cofactor">
    <cofactor evidence="1">
        <name>pyridoxal 5'-phosphate</name>
        <dbReference type="ChEBI" id="CHEBI:597326"/>
    </cofactor>
</comment>
<dbReference type="Gene3D" id="3.90.1150.10">
    <property type="entry name" value="Aspartate Aminotransferase, domain 1"/>
    <property type="match status" value="1"/>
</dbReference>
<accession>A0A8T0GMC0</accession>
<reference evidence="7" key="1">
    <citation type="submission" date="2020-06" db="EMBL/GenBank/DDBJ databases">
        <title>WGS assembly of Ceratodon purpureus strain R40.</title>
        <authorList>
            <person name="Carey S.B."/>
            <person name="Jenkins J."/>
            <person name="Shu S."/>
            <person name="Lovell J.T."/>
            <person name="Sreedasyam A."/>
            <person name="Maumus F."/>
            <person name="Tiley G.P."/>
            <person name="Fernandez-Pozo N."/>
            <person name="Barry K."/>
            <person name="Chen C."/>
            <person name="Wang M."/>
            <person name="Lipzen A."/>
            <person name="Daum C."/>
            <person name="Saski C.A."/>
            <person name="Payton A.C."/>
            <person name="Mcbreen J.C."/>
            <person name="Conrad R.E."/>
            <person name="Kollar L.M."/>
            <person name="Olsson S."/>
            <person name="Huttunen S."/>
            <person name="Landis J.B."/>
            <person name="Wickett N.J."/>
            <person name="Johnson M.G."/>
            <person name="Rensing S.A."/>
            <person name="Grimwood J."/>
            <person name="Schmutz J."/>
            <person name="Mcdaniel S.F."/>
        </authorList>
    </citation>
    <scope>NUCLEOTIDE SEQUENCE</scope>
    <source>
        <strain evidence="7">R40</strain>
    </source>
</reference>
<dbReference type="GO" id="GO:0030170">
    <property type="term" value="F:pyridoxal phosphate binding"/>
    <property type="evidence" value="ECO:0007669"/>
    <property type="project" value="InterPro"/>
</dbReference>
<dbReference type="Gene3D" id="3.40.640.10">
    <property type="entry name" value="Type I PLP-dependent aspartate aminotransferase-like (Major domain)"/>
    <property type="match status" value="1"/>
</dbReference>
<dbReference type="GO" id="GO:0005737">
    <property type="term" value="C:cytoplasm"/>
    <property type="evidence" value="ECO:0007669"/>
    <property type="project" value="TreeGrafter"/>
</dbReference>
<dbReference type="InterPro" id="IPR015424">
    <property type="entry name" value="PyrdxlP-dep_Trfase"/>
</dbReference>
<evidence type="ECO:0000256" key="1">
    <source>
        <dbReference type="ARBA" id="ARBA00001933"/>
    </source>
</evidence>
<gene>
    <name evidence="7" type="ORF">KC19_9G005600</name>
</gene>
<dbReference type="PANTHER" id="PTHR43807">
    <property type="entry name" value="FI04487P"/>
    <property type="match status" value="1"/>
</dbReference>
<dbReference type="EMBL" id="CM026430">
    <property type="protein sequence ID" value="KAG0560696.1"/>
    <property type="molecule type" value="Genomic_DNA"/>
</dbReference>
<dbReference type="InterPro" id="IPR004839">
    <property type="entry name" value="Aminotransferase_I/II_large"/>
</dbReference>
<evidence type="ECO:0000313" key="7">
    <source>
        <dbReference type="EMBL" id="KAG0560696.1"/>
    </source>
</evidence>
<evidence type="ECO:0000256" key="2">
    <source>
        <dbReference type="ARBA" id="ARBA00022576"/>
    </source>
</evidence>
<evidence type="ECO:0000256" key="3">
    <source>
        <dbReference type="ARBA" id="ARBA00022679"/>
    </source>
</evidence>
<name>A0A8T0GMC0_CERPU</name>
<feature type="compositionally biased region" description="Low complexity" evidence="5">
    <location>
        <begin position="35"/>
        <end position="45"/>
    </location>
</feature>
<dbReference type="FunFam" id="3.40.640.10:FF:000067">
    <property type="entry name" value="Aminotransferase, class I/classII"/>
    <property type="match status" value="1"/>
</dbReference>
<keyword evidence="3" id="KW-0808">Transferase</keyword>
<dbReference type="AlphaFoldDB" id="A0A8T0GMC0"/>
<proteinExistence type="predicted"/>
<dbReference type="InterPro" id="IPR051326">
    <property type="entry name" value="Kynurenine-oxoglutarate_AT"/>
</dbReference>
<dbReference type="InterPro" id="IPR015422">
    <property type="entry name" value="PyrdxlP-dep_Trfase_small"/>
</dbReference>
<protein>
    <recommendedName>
        <fullName evidence="6">Aminotransferase class I/classII large domain-containing protein</fullName>
    </recommendedName>
</protein>
<dbReference type="InterPro" id="IPR015421">
    <property type="entry name" value="PyrdxlP-dep_Trfase_major"/>
</dbReference>